<sequence length="29" mass="3169">MHAGSDWHGPLRCAVRLWRTFATGADAQG</sequence>
<dbReference type="EMBL" id="BAVB01000425">
    <property type="protein sequence ID" value="GAE53313.1"/>
    <property type="molecule type" value="Genomic_DNA"/>
</dbReference>
<comment type="caution">
    <text evidence="1">The sequence shown here is derived from an EMBL/GenBank/DDBJ whole genome shotgun (WGS) entry which is preliminary data.</text>
</comment>
<dbReference type="Proteomes" id="UP000019143">
    <property type="component" value="Unassembled WGS sequence"/>
</dbReference>
<evidence type="ECO:0000313" key="1">
    <source>
        <dbReference type="EMBL" id="GAE53313.1"/>
    </source>
</evidence>
<evidence type="ECO:0000313" key="2">
    <source>
        <dbReference type="Proteomes" id="UP000019143"/>
    </source>
</evidence>
<organism evidence="1 2">
    <name type="scientific">Xanthomonas arboricola pv. pruni str. MAFF 311562</name>
    <dbReference type="NCBI Taxonomy" id="1414836"/>
    <lineage>
        <taxon>Bacteria</taxon>
        <taxon>Pseudomonadati</taxon>
        <taxon>Pseudomonadota</taxon>
        <taxon>Gammaproteobacteria</taxon>
        <taxon>Lysobacterales</taxon>
        <taxon>Lysobacteraceae</taxon>
        <taxon>Xanthomonas</taxon>
    </lineage>
</organism>
<accession>W4SAU4</accession>
<proteinExistence type="predicted"/>
<reference evidence="1 2" key="1">
    <citation type="submission" date="2014-01" db="EMBL/GenBank/DDBJ databases">
        <title>Genome sequence and analysis of Xanthomonas arboricola pv. pruni.</title>
        <authorList>
            <person name="Fujikawa T."/>
            <person name="Nakazono-Nagaoka E."/>
        </authorList>
    </citation>
    <scope>NUCLEOTIDE SEQUENCE [LARGE SCALE GENOMIC DNA]</scope>
    <source>
        <strain evidence="2">MAFF 311562</strain>
    </source>
</reference>
<feature type="non-terminal residue" evidence="1">
    <location>
        <position position="29"/>
    </location>
</feature>
<name>W4SAU4_9XANT</name>
<gene>
    <name evidence="1" type="ORF">XPU_4845</name>
</gene>
<dbReference type="AlphaFoldDB" id="W4SAU4"/>
<protein>
    <submittedName>
        <fullName evidence="1">Uncharacterized protein</fullName>
    </submittedName>
</protein>